<reference evidence="7 8" key="1">
    <citation type="submission" date="2024-07" db="EMBL/GenBank/DDBJ databases">
        <title>Enhanced genomic and transcriptomic resources for Trichinella pseudospiralis and T. spiralis underpin the discovery of pronounced molecular differences between stages and species.</title>
        <authorList>
            <person name="Pasi K.K."/>
            <person name="La Rosa G."/>
            <person name="Gomez-Morales M.A."/>
            <person name="Tosini F."/>
            <person name="Sumanam S."/>
            <person name="Young N.D."/>
            <person name="Chang B.C."/>
            <person name="Robin G.B."/>
        </authorList>
    </citation>
    <scope>NUCLEOTIDE SEQUENCE [LARGE SCALE GENOMIC DNA]</scope>
    <source>
        <strain evidence="7">ISS534</strain>
    </source>
</reference>
<comment type="caution">
    <text evidence="7">The sequence shown here is derived from an EMBL/GenBank/DDBJ whole genome shotgun (WGS) entry which is preliminary data.</text>
</comment>
<dbReference type="SUPFAM" id="SSF57783">
    <property type="entry name" value="Zinc beta-ribbon"/>
    <property type="match status" value="1"/>
</dbReference>
<keyword evidence="7" id="KW-0251">Elongation factor</keyword>
<dbReference type="Proteomes" id="UP001558632">
    <property type="component" value="Unassembled WGS sequence"/>
</dbReference>
<proteinExistence type="inferred from homology"/>
<evidence type="ECO:0000256" key="5">
    <source>
        <dbReference type="ARBA" id="ARBA00023242"/>
    </source>
</evidence>
<comment type="similarity">
    <text evidence="2 6">Belongs to the ELOF1 family.</text>
</comment>
<evidence type="ECO:0000256" key="2">
    <source>
        <dbReference type="ARBA" id="ARBA00009730"/>
    </source>
</evidence>
<evidence type="ECO:0000313" key="8">
    <source>
        <dbReference type="Proteomes" id="UP001558632"/>
    </source>
</evidence>
<keyword evidence="7" id="KW-0648">Protein biosynthesis</keyword>
<comment type="function">
    <text evidence="6">Transcription elongation factor implicated in the maintenance of proper chromatin structure in actively transcribed regions.</text>
</comment>
<keyword evidence="6" id="KW-0479">Metal-binding</keyword>
<dbReference type="GO" id="GO:0003746">
    <property type="term" value="F:translation elongation factor activity"/>
    <property type="evidence" value="ECO:0007669"/>
    <property type="project" value="UniProtKB-KW"/>
</dbReference>
<keyword evidence="8" id="KW-1185">Reference proteome</keyword>
<keyword evidence="6" id="KW-0863">Zinc-finger</keyword>
<keyword evidence="5 6" id="KW-0539">Nucleus</keyword>
<evidence type="ECO:0000313" key="7">
    <source>
        <dbReference type="EMBL" id="KAL1232523.1"/>
    </source>
</evidence>
<sequence>MKEALKSTTLTTETMIKCIQQSKFDHQQAGFVEKFQSFPGTNENYNSFFAQKCKGCLIMGKRRSKRKPPARAKLVQPLSTRFNCPFCNHQDSCECKMDRDRNIGTIICYVCGETYQTHINYLLEPIDVYNDWIDACEQANQ</sequence>
<dbReference type="Pfam" id="PF05129">
    <property type="entry name" value="Zn_ribbon_Elf1"/>
    <property type="match status" value="1"/>
</dbReference>
<name>A0ABR3K993_TRISP</name>
<comment type="subcellular location">
    <subcellularLocation>
        <location evidence="1 6">Nucleus</location>
    </subcellularLocation>
</comment>
<keyword evidence="6" id="KW-0805">Transcription regulation</keyword>
<gene>
    <name evidence="7" type="ORF">TSPI_01919</name>
</gene>
<dbReference type="InterPro" id="IPR007808">
    <property type="entry name" value="Elf1"/>
</dbReference>
<protein>
    <recommendedName>
        <fullName evidence="3 6">Transcription elongation factor 1 homolog</fullName>
    </recommendedName>
</protein>
<dbReference type="PANTHER" id="PTHR20934">
    <property type="entry name" value="TRANSCRIPTION ELONGATION FACTOR 1 HOMOLOG"/>
    <property type="match status" value="1"/>
</dbReference>
<dbReference type="PANTHER" id="PTHR20934:SF0">
    <property type="entry name" value="TRANSCRIPTION ELONGATION FACTOR 1 HOMOLOG"/>
    <property type="match status" value="1"/>
</dbReference>
<evidence type="ECO:0000256" key="3">
    <source>
        <dbReference type="ARBA" id="ARBA00014973"/>
    </source>
</evidence>
<evidence type="ECO:0000256" key="6">
    <source>
        <dbReference type="RuleBase" id="RU364033"/>
    </source>
</evidence>
<evidence type="ECO:0000256" key="1">
    <source>
        <dbReference type="ARBA" id="ARBA00004123"/>
    </source>
</evidence>
<accession>A0ABR3K993</accession>
<organism evidence="7 8">
    <name type="scientific">Trichinella spiralis</name>
    <name type="common">Trichina worm</name>
    <dbReference type="NCBI Taxonomy" id="6334"/>
    <lineage>
        <taxon>Eukaryota</taxon>
        <taxon>Metazoa</taxon>
        <taxon>Ecdysozoa</taxon>
        <taxon>Nematoda</taxon>
        <taxon>Enoplea</taxon>
        <taxon>Dorylaimia</taxon>
        <taxon>Trichinellida</taxon>
        <taxon>Trichinellidae</taxon>
        <taxon>Trichinella</taxon>
    </lineage>
</organism>
<dbReference type="Gene3D" id="2.20.25.190">
    <property type="match status" value="1"/>
</dbReference>
<keyword evidence="6" id="KW-0804">Transcription</keyword>
<dbReference type="InterPro" id="IPR038567">
    <property type="entry name" value="T_Elf1_sf"/>
</dbReference>
<dbReference type="EMBL" id="JBEUSY010000451">
    <property type="protein sequence ID" value="KAL1232523.1"/>
    <property type="molecule type" value="Genomic_DNA"/>
</dbReference>
<evidence type="ECO:0000256" key="4">
    <source>
        <dbReference type="ARBA" id="ARBA00022833"/>
    </source>
</evidence>
<keyword evidence="4 6" id="KW-0862">Zinc</keyword>